<dbReference type="EMBL" id="FOYI01000014">
    <property type="protein sequence ID" value="SFR18731.1"/>
    <property type="molecule type" value="Genomic_DNA"/>
</dbReference>
<accession>A0A1I6EMF5</accession>
<feature type="domain" description="DUF6473" evidence="1">
    <location>
        <begin position="1"/>
        <end position="273"/>
    </location>
</feature>
<dbReference type="AlphaFoldDB" id="A0A1I6EMF5"/>
<reference evidence="2 3" key="1">
    <citation type="submission" date="2016-10" db="EMBL/GenBank/DDBJ databases">
        <authorList>
            <person name="de Groot N.N."/>
        </authorList>
    </citation>
    <scope>NUCLEOTIDE SEQUENCE [LARGE SCALE GENOMIC DNA]</scope>
    <source>
        <strain evidence="3">KMM 9023,NRIC 0796,JCM 17311,KCTC 23692</strain>
    </source>
</reference>
<dbReference type="Pfam" id="PF20078">
    <property type="entry name" value="DUF6473"/>
    <property type="match status" value="1"/>
</dbReference>
<dbReference type="STRING" id="871652.SAMN04515673_11470"/>
<keyword evidence="3" id="KW-1185">Reference proteome</keyword>
<dbReference type="OrthoDB" id="7838347at2"/>
<protein>
    <recommendedName>
        <fullName evidence="1">DUF6473 domain-containing protein</fullName>
    </recommendedName>
</protein>
<organism evidence="2 3">
    <name type="scientific">Poseidonocella sedimentorum</name>
    <dbReference type="NCBI Taxonomy" id="871652"/>
    <lineage>
        <taxon>Bacteria</taxon>
        <taxon>Pseudomonadati</taxon>
        <taxon>Pseudomonadota</taxon>
        <taxon>Alphaproteobacteria</taxon>
        <taxon>Rhodobacterales</taxon>
        <taxon>Roseobacteraceae</taxon>
        <taxon>Poseidonocella</taxon>
    </lineage>
</organism>
<sequence length="276" mass="30416">MSNLSLQQGPLLHELCSYGASCLRFRGPAQPLEGDYVAFLGGTETFGRFVRRPYPDLVHDQIAQTGVNLGVVHAGPEAFLEDPGISEICAGARLTVIQIMGAGALSGPHYRVHPRRNDRIVEVLPLLRGMFETVDFSEHDFLRHLLHDCAEASPRRFRILVDALCQAWVARMQALISAIPGEVLLFWFADRVPPKAQSYALEREPLFVTAPMIDKLHGARVSCLELPASLDALGEGTAEMYYDPREFTAAHTQLGQLAHLEAAQALVGRINALLQK</sequence>
<dbReference type="RefSeq" id="WP_143104183.1">
    <property type="nucleotide sequence ID" value="NZ_FOYI01000014.1"/>
</dbReference>
<evidence type="ECO:0000313" key="2">
    <source>
        <dbReference type="EMBL" id="SFR18731.1"/>
    </source>
</evidence>
<dbReference type="Proteomes" id="UP000199302">
    <property type="component" value="Unassembled WGS sequence"/>
</dbReference>
<evidence type="ECO:0000313" key="3">
    <source>
        <dbReference type="Proteomes" id="UP000199302"/>
    </source>
</evidence>
<gene>
    <name evidence="2" type="ORF">SAMN04515673_11470</name>
</gene>
<dbReference type="InterPro" id="IPR045524">
    <property type="entry name" value="DUF6473"/>
</dbReference>
<name>A0A1I6EMF5_9RHOB</name>
<proteinExistence type="predicted"/>
<evidence type="ECO:0000259" key="1">
    <source>
        <dbReference type="Pfam" id="PF20078"/>
    </source>
</evidence>